<sequence>MITNKILAHAALFFGLAASGLIFISFLIYAVKRQDYYKLVSSYTKKYTFPAPYSFYHMVGFFGAFPVIRFFIKSSQRKKVFFMDRNDPAYYFFDDNQIQIHTWMRFFSFLWLAATACLITFAFFGLLLP</sequence>
<protein>
    <submittedName>
        <fullName evidence="2">Membrane protein</fullName>
    </submittedName>
</protein>
<accession>A0A831A447</accession>
<dbReference type="Proteomes" id="UP000013111">
    <property type="component" value="Unassembled WGS sequence"/>
</dbReference>
<feature type="transmembrane region" description="Helical" evidence="1">
    <location>
        <begin position="51"/>
        <end position="72"/>
    </location>
</feature>
<reference evidence="2 3" key="2">
    <citation type="submission" date="2013-04" db="EMBL/GenBank/DDBJ databases">
        <title>Comparative genomics of 12 strains of Erwinia amylovora identifies a pan-genome with a large conserved core and provides insights into host specificity.</title>
        <authorList>
            <person name="Mann R.A."/>
            <person name="Smits T.H.M."/>
            <person name="Buehlmann A."/>
            <person name="Blom J."/>
            <person name="Goesmann A."/>
            <person name="Frey J.E."/>
            <person name="Plummer K.M."/>
            <person name="Beer S.V."/>
            <person name="Luck J."/>
            <person name="Duffy B."/>
            <person name="Rodoni B."/>
        </authorList>
    </citation>
    <scope>NUCLEOTIDE SEQUENCE [LARGE SCALE GENOMIC DNA]</scope>
    <source>
        <strain evidence="3">CFBP 1232</strain>
    </source>
</reference>
<proteinExistence type="predicted"/>
<name>A0A831A447_ERWAM</name>
<comment type="caution">
    <text evidence="2">The sequence shown here is derived from an EMBL/GenBank/DDBJ whole genome shotgun (WGS) entry which is preliminary data.</text>
</comment>
<evidence type="ECO:0000256" key="1">
    <source>
        <dbReference type="SAM" id="Phobius"/>
    </source>
</evidence>
<keyword evidence="1" id="KW-0812">Transmembrane</keyword>
<dbReference type="RefSeq" id="WP_004160474.1">
    <property type="nucleotide sequence ID" value="NZ_BAYW01000029.1"/>
</dbReference>
<feature type="transmembrane region" description="Helical" evidence="1">
    <location>
        <begin position="7"/>
        <end position="31"/>
    </location>
</feature>
<evidence type="ECO:0000313" key="3">
    <source>
        <dbReference type="Proteomes" id="UP000013111"/>
    </source>
</evidence>
<keyword evidence="1" id="KW-0472">Membrane</keyword>
<feature type="transmembrane region" description="Helical" evidence="1">
    <location>
        <begin position="106"/>
        <end position="128"/>
    </location>
</feature>
<keyword evidence="1" id="KW-1133">Transmembrane helix</keyword>
<dbReference type="EMBL" id="CAPB01000039">
    <property type="protein sequence ID" value="CCO95347.1"/>
    <property type="molecule type" value="Genomic_DNA"/>
</dbReference>
<organism evidence="2 3">
    <name type="scientific">Erwinia amylovora NBRC 12687 = CFBP 1232</name>
    <dbReference type="NCBI Taxonomy" id="1219359"/>
    <lineage>
        <taxon>Bacteria</taxon>
        <taxon>Pseudomonadati</taxon>
        <taxon>Pseudomonadota</taxon>
        <taxon>Gammaproteobacteria</taxon>
        <taxon>Enterobacterales</taxon>
        <taxon>Erwiniaceae</taxon>
        <taxon>Erwinia</taxon>
    </lineage>
</organism>
<dbReference type="AlphaFoldDB" id="A0A831A447"/>
<gene>
    <name evidence="2" type="ORF">BN437_3447</name>
</gene>
<evidence type="ECO:0000313" key="2">
    <source>
        <dbReference type="EMBL" id="CCO95347.1"/>
    </source>
</evidence>
<reference evidence="2 3" key="1">
    <citation type="submission" date="2012-11" db="EMBL/GenBank/DDBJ databases">
        <authorList>
            <person name="Linke B."/>
        </authorList>
    </citation>
    <scope>NUCLEOTIDE SEQUENCE [LARGE SCALE GENOMIC DNA]</scope>
    <source>
        <strain evidence="3">CFBP 1232</strain>
    </source>
</reference>
<dbReference type="GeneID" id="97607450"/>